<organism evidence="2 3">
    <name type="scientific">Saccharopolyspora taberi</name>
    <dbReference type="NCBI Taxonomy" id="60895"/>
    <lineage>
        <taxon>Bacteria</taxon>
        <taxon>Bacillati</taxon>
        <taxon>Actinomycetota</taxon>
        <taxon>Actinomycetes</taxon>
        <taxon>Pseudonocardiales</taxon>
        <taxon>Pseudonocardiaceae</taxon>
        <taxon>Saccharopolyspora</taxon>
    </lineage>
</organism>
<feature type="compositionally biased region" description="Low complexity" evidence="1">
    <location>
        <begin position="477"/>
        <end position="493"/>
    </location>
</feature>
<gene>
    <name evidence="2" type="ORF">GCM10010470_02310</name>
</gene>
<evidence type="ECO:0000313" key="2">
    <source>
        <dbReference type="EMBL" id="GAA2774035.1"/>
    </source>
</evidence>
<dbReference type="EMBL" id="BAAAUX010000001">
    <property type="protein sequence ID" value="GAA2774035.1"/>
    <property type="molecule type" value="Genomic_DNA"/>
</dbReference>
<sequence length="493" mass="54974">MGLSDLTDKEWFARLNDRRLKQAENAMEWWPYYENEQPLHYVARILREQEDAFPPLLVDWSELVTDALEERLDVEWFRLGEDEDASDDLERVWQANDLDEESGQAHLASLVTGESYVMVGPGDDVPLVTVETAEEVAVEIDPRTRQVVAALKVWRDDWVRPTEEHAVLYLPGRMVEFEKGQPYHSESLDWYESAVIEQRSSLVPVFPMFNRRRRGRKDGQRGRSDLVALKPIVDGANQTATNMMAAIEHHAVPRKAAVNVSPEDFVDESGKQIPPWKAAIGAIWAIPPLRQMRQGEQVPQPQIQQFSASDLRNFHDSIKQLAQIAASLYGLPPHFMGFTSENPASADAIRASESRLIKRAERRQRTFGGTWEQAMRAAWAMLGNDPSKAVALETVWRDPATPTKASMIDAAVKAVGGPLIDVEQGREDAGYTRGQQKRMAERDAQRRQRVTADVRAIDMQGVPSAASILGADGSGTASGQSARAANGSAATAR</sequence>
<evidence type="ECO:0000256" key="1">
    <source>
        <dbReference type="SAM" id="MobiDB-lite"/>
    </source>
</evidence>
<feature type="region of interest" description="Disordered" evidence="1">
    <location>
        <begin position="425"/>
        <end position="447"/>
    </location>
</feature>
<dbReference type="Proteomes" id="UP001500979">
    <property type="component" value="Unassembled WGS sequence"/>
</dbReference>
<dbReference type="RefSeq" id="WP_344677412.1">
    <property type="nucleotide sequence ID" value="NZ_BAAAUX010000001.1"/>
</dbReference>
<dbReference type="InterPro" id="IPR021145">
    <property type="entry name" value="Portal_protein_SPP1_Gp6-like"/>
</dbReference>
<evidence type="ECO:0008006" key="4">
    <source>
        <dbReference type="Google" id="ProtNLM"/>
    </source>
</evidence>
<evidence type="ECO:0000313" key="3">
    <source>
        <dbReference type="Proteomes" id="UP001500979"/>
    </source>
</evidence>
<reference evidence="2 3" key="1">
    <citation type="journal article" date="2019" name="Int. J. Syst. Evol. Microbiol.">
        <title>The Global Catalogue of Microorganisms (GCM) 10K type strain sequencing project: providing services to taxonomists for standard genome sequencing and annotation.</title>
        <authorList>
            <consortium name="The Broad Institute Genomics Platform"/>
            <consortium name="The Broad Institute Genome Sequencing Center for Infectious Disease"/>
            <person name="Wu L."/>
            <person name="Ma J."/>
        </authorList>
    </citation>
    <scope>NUCLEOTIDE SEQUENCE [LARGE SCALE GENOMIC DNA]</scope>
    <source>
        <strain evidence="2 3">JCM 9383</strain>
    </source>
</reference>
<proteinExistence type="predicted"/>
<feature type="region of interest" description="Disordered" evidence="1">
    <location>
        <begin position="466"/>
        <end position="493"/>
    </location>
</feature>
<keyword evidence="3" id="KW-1185">Reference proteome</keyword>
<feature type="compositionally biased region" description="Basic and acidic residues" evidence="1">
    <location>
        <begin position="438"/>
        <end position="447"/>
    </location>
</feature>
<protein>
    <recommendedName>
        <fullName evidence="4">Phage portal protein</fullName>
    </recommendedName>
</protein>
<accession>A0ABN3V4V6</accession>
<comment type="caution">
    <text evidence="2">The sequence shown here is derived from an EMBL/GenBank/DDBJ whole genome shotgun (WGS) entry which is preliminary data.</text>
</comment>
<dbReference type="Pfam" id="PF05133">
    <property type="entry name" value="SPP1_portal"/>
    <property type="match status" value="1"/>
</dbReference>
<name>A0ABN3V4V6_9PSEU</name>